<keyword evidence="8 9" id="KW-0472">Membrane</keyword>
<dbReference type="OrthoDB" id="66620at2759"/>
<dbReference type="InterPro" id="IPR043926">
    <property type="entry name" value="ABCG_dom"/>
</dbReference>
<dbReference type="Pfam" id="PF01061">
    <property type="entry name" value="ABC2_membrane"/>
    <property type="match status" value="1"/>
</dbReference>
<feature type="transmembrane region" description="Helical" evidence="9">
    <location>
        <begin position="525"/>
        <end position="543"/>
    </location>
</feature>
<evidence type="ECO:0000256" key="5">
    <source>
        <dbReference type="ARBA" id="ARBA00022741"/>
    </source>
</evidence>
<dbReference type="InterPro" id="IPR003593">
    <property type="entry name" value="AAA+_ATPase"/>
</dbReference>
<keyword evidence="7 9" id="KW-1133">Transmembrane helix</keyword>
<protein>
    <submittedName>
        <fullName evidence="11">DgyrCDS10322</fullName>
    </submittedName>
</protein>
<dbReference type="PANTHER" id="PTHR48041">
    <property type="entry name" value="ABC TRANSPORTER G FAMILY MEMBER 28"/>
    <property type="match status" value="1"/>
</dbReference>
<dbReference type="Proteomes" id="UP000549394">
    <property type="component" value="Unassembled WGS sequence"/>
</dbReference>
<evidence type="ECO:0000256" key="4">
    <source>
        <dbReference type="ARBA" id="ARBA00022692"/>
    </source>
</evidence>
<keyword evidence="6" id="KW-0067">ATP-binding</keyword>
<dbReference type="GO" id="GO:0042632">
    <property type="term" value="P:cholesterol homeostasis"/>
    <property type="evidence" value="ECO:0007669"/>
    <property type="project" value="TreeGrafter"/>
</dbReference>
<keyword evidence="5" id="KW-0547">Nucleotide-binding</keyword>
<dbReference type="AlphaFoldDB" id="A0A7I8W189"/>
<dbReference type="InterPro" id="IPR013525">
    <property type="entry name" value="ABC2_TM"/>
</dbReference>
<dbReference type="GO" id="GO:0016887">
    <property type="term" value="F:ATP hydrolysis activity"/>
    <property type="evidence" value="ECO:0007669"/>
    <property type="project" value="InterPro"/>
</dbReference>
<evidence type="ECO:0000256" key="8">
    <source>
        <dbReference type="ARBA" id="ARBA00023136"/>
    </source>
</evidence>
<keyword evidence="3" id="KW-0813">Transport</keyword>
<name>A0A7I8W189_9ANNE</name>
<evidence type="ECO:0000256" key="6">
    <source>
        <dbReference type="ARBA" id="ARBA00022840"/>
    </source>
</evidence>
<dbReference type="PROSITE" id="PS00211">
    <property type="entry name" value="ABC_TRANSPORTER_1"/>
    <property type="match status" value="2"/>
</dbReference>
<evidence type="ECO:0000256" key="1">
    <source>
        <dbReference type="ARBA" id="ARBA00004141"/>
    </source>
</evidence>
<accession>A0A7I8W189</accession>
<comment type="similarity">
    <text evidence="2">Belongs to the ABC transporter superfamily. ABCG family. Eye pigment precursor importer (TC 3.A.1.204) subfamily.</text>
</comment>
<dbReference type="GO" id="GO:0120020">
    <property type="term" value="F:cholesterol transfer activity"/>
    <property type="evidence" value="ECO:0007669"/>
    <property type="project" value="TreeGrafter"/>
</dbReference>
<evidence type="ECO:0000256" key="2">
    <source>
        <dbReference type="ARBA" id="ARBA00005814"/>
    </source>
</evidence>
<dbReference type="InterPro" id="IPR027417">
    <property type="entry name" value="P-loop_NTPase"/>
</dbReference>
<sequence>MALELGGLSISSSKLQNIPLDTTELNYGRTNQAYCNSFSDGIDTSTTSGAIELGRIEGTTSQLRPPKRDLALENVSYTVKDSTSSIIESLINFEVPKNCGTFKSNGRKTILKDVSFRINSGQMLAILGSSGSGKTTLLDIISERHNGGQVEGSVKINGKNRTKASIRRCSAYVRQDDRLLPHLTVKETLFFVGRLKLPSSYSSKEVKQRIDDVIAELGLRHVTDTKVGGHEVRGVSGGERRRVSIGVQLLIDPSIIFLDEPTSGLDAFTAHYLIDTLSKLASNNRTILMTIHQPRSDIFELFDLVLLLSQGEQIYFGAANEMVEYFSSLGFPCPSLTNPCDFFIDLITIDRSSEESEKRSSSRVSEFVAHFARKGSGETRASFATNEFASNYLTPSENEVDNVIEEAEARISTQKRVNTFRQFTLLFKRALRNNYSDKAFIGVQAAEAIFMSVMIGLLYFKLERTQIDMRDRLGLLYIIAALYPYMVILDVVGFHHKQRATIYSELEDNLYSVPAFFFSKVLSEIPEHIIFVSLYCIPFYFLAGLQTDPKMFFQAFALILLMVYTSRSLAMFAAALLPTYQTSAIFAQTIFTLFLLSSGYVINLRNMFVGVKWISKISYLKWGFQGLCQNEFRGLKFECTLPHPDQCIKTGEEALKLFSLNELEPYHSCIIISIFNSVGFSSSFDAPVSDVEEIIDNDYNDDDVLQLKVDGLNCIINDSESIDWRDKLVNFEIPWDWKKTKVRKKLLNNINFTVKSGQMLAILGSSGSGKTTLLDVLSGRQSCAEITGSVTPGSIAMKKLSAYVRQDDRLLPTLTVKETLMYVARLKLPPSFCMELIESRVMEVIDNLGLGKVADEKIGNEEIRGISGGERRRVTIGVQLLLDPSILFLDEPTSGLDSFTAHYIIKMLNKYSMANRIVISTIHQPRSDIYKLFDLILLVSQGEQIYFGKADQMIDYFSTLGYSCPLFTNPADFVLDLITVDRDSREKEIASINKIVGLSRTFYSEDRTNYATNESGFITGQESNNNAMNMESIWNDTEAFQSFNSERFQQQSQILSQGLFHGTRNGFKQFKLLLKRSLKNNWSNREFIAIQASEAIFMSFIIGLVYFRLPLDQQSIKDRFGLLYIIGALYPYLVILDVLCQC</sequence>
<feature type="transmembrane region" description="Helical" evidence="9">
    <location>
        <begin position="474"/>
        <end position="494"/>
    </location>
</feature>
<feature type="domain" description="ABC transporter" evidence="10">
    <location>
        <begin position="70"/>
        <end position="335"/>
    </location>
</feature>
<evidence type="ECO:0000313" key="12">
    <source>
        <dbReference type="Proteomes" id="UP000549394"/>
    </source>
</evidence>
<dbReference type="Gene3D" id="3.40.50.300">
    <property type="entry name" value="P-loop containing nucleotide triphosphate hydrolases"/>
    <property type="match status" value="2"/>
</dbReference>
<dbReference type="GO" id="GO:0140359">
    <property type="term" value="F:ABC-type transporter activity"/>
    <property type="evidence" value="ECO:0007669"/>
    <property type="project" value="InterPro"/>
</dbReference>
<dbReference type="GO" id="GO:0043235">
    <property type="term" value="C:receptor complex"/>
    <property type="evidence" value="ECO:0007669"/>
    <property type="project" value="TreeGrafter"/>
</dbReference>
<dbReference type="Pfam" id="PF19055">
    <property type="entry name" value="ABC2_membrane_7"/>
    <property type="match status" value="2"/>
</dbReference>
<feature type="domain" description="ABC transporter" evidence="10">
    <location>
        <begin position="729"/>
        <end position="966"/>
    </location>
</feature>
<dbReference type="SUPFAM" id="SSF52540">
    <property type="entry name" value="P-loop containing nucleoside triphosphate hydrolases"/>
    <property type="match status" value="2"/>
</dbReference>
<evidence type="ECO:0000256" key="7">
    <source>
        <dbReference type="ARBA" id="ARBA00022989"/>
    </source>
</evidence>
<feature type="transmembrane region" description="Helical" evidence="9">
    <location>
        <begin position="555"/>
        <end position="577"/>
    </location>
</feature>
<evidence type="ECO:0000256" key="9">
    <source>
        <dbReference type="SAM" id="Phobius"/>
    </source>
</evidence>
<feature type="transmembrane region" description="Helical" evidence="9">
    <location>
        <begin position="439"/>
        <end position="462"/>
    </location>
</feature>
<keyword evidence="12" id="KW-1185">Reference proteome</keyword>
<dbReference type="GO" id="GO:0033344">
    <property type="term" value="P:cholesterol efflux"/>
    <property type="evidence" value="ECO:0007669"/>
    <property type="project" value="TreeGrafter"/>
</dbReference>
<proteinExistence type="inferred from homology"/>
<feature type="transmembrane region" description="Helical" evidence="9">
    <location>
        <begin position="583"/>
        <end position="602"/>
    </location>
</feature>
<dbReference type="CDD" id="cd03234">
    <property type="entry name" value="ABCG_White"/>
    <property type="match status" value="1"/>
</dbReference>
<gene>
    <name evidence="11" type="ORF">DGYR_LOCUS9753</name>
</gene>
<reference evidence="11 12" key="1">
    <citation type="submission" date="2020-08" db="EMBL/GenBank/DDBJ databases">
        <authorList>
            <person name="Hejnol A."/>
        </authorList>
    </citation>
    <scope>NUCLEOTIDE SEQUENCE [LARGE SCALE GENOMIC DNA]</scope>
</reference>
<feature type="transmembrane region" description="Helical" evidence="9">
    <location>
        <begin position="1121"/>
        <end position="1140"/>
    </location>
</feature>
<feature type="transmembrane region" description="Helical" evidence="9">
    <location>
        <begin position="1087"/>
        <end position="1109"/>
    </location>
</feature>
<dbReference type="EMBL" id="CAJFCJ010000015">
    <property type="protein sequence ID" value="CAD5121855.1"/>
    <property type="molecule type" value="Genomic_DNA"/>
</dbReference>
<dbReference type="PANTHER" id="PTHR48041:SF71">
    <property type="entry name" value="ATP-BINDING CASSETTE SUB-FAMILY G MEMBER 8"/>
    <property type="match status" value="1"/>
</dbReference>
<evidence type="ECO:0000256" key="3">
    <source>
        <dbReference type="ARBA" id="ARBA00022448"/>
    </source>
</evidence>
<comment type="caution">
    <text evidence="11">The sequence shown here is derived from an EMBL/GenBank/DDBJ whole genome shotgun (WGS) entry which is preliminary data.</text>
</comment>
<dbReference type="InterPro" id="IPR017871">
    <property type="entry name" value="ABC_transporter-like_CS"/>
</dbReference>
<evidence type="ECO:0000313" key="11">
    <source>
        <dbReference type="EMBL" id="CAD5121855.1"/>
    </source>
</evidence>
<dbReference type="Pfam" id="PF00005">
    <property type="entry name" value="ABC_tran"/>
    <property type="match status" value="2"/>
</dbReference>
<dbReference type="GO" id="GO:0005524">
    <property type="term" value="F:ATP binding"/>
    <property type="evidence" value="ECO:0007669"/>
    <property type="project" value="UniProtKB-KW"/>
</dbReference>
<dbReference type="InterPro" id="IPR003439">
    <property type="entry name" value="ABC_transporter-like_ATP-bd"/>
</dbReference>
<organism evidence="11 12">
    <name type="scientific">Dimorphilus gyrociliatus</name>
    <dbReference type="NCBI Taxonomy" id="2664684"/>
    <lineage>
        <taxon>Eukaryota</taxon>
        <taxon>Metazoa</taxon>
        <taxon>Spiralia</taxon>
        <taxon>Lophotrochozoa</taxon>
        <taxon>Annelida</taxon>
        <taxon>Polychaeta</taxon>
        <taxon>Polychaeta incertae sedis</taxon>
        <taxon>Dinophilidae</taxon>
        <taxon>Dimorphilus</taxon>
    </lineage>
</organism>
<evidence type="ECO:0000259" key="10">
    <source>
        <dbReference type="PROSITE" id="PS50893"/>
    </source>
</evidence>
<comment type="subcellular location">
    <subcellularLocation>
        <location evidence="1">Membrane</location>
        <topology evidence="1">Multi-pass membrane protein</topology>
    </subcellularLocation>
</comment>
<dbReference type="FunFam" id="3.40.50.300:FF:001473">
    <property type="entry name" value="ATP-binding cassette transporter"/>
    <property type="match status" value="1"/>
</dbReference>
<dbReference type="GO" id="GO:0005886">
    <property type="term" value="C:plasma membrane"/>
    <property type="evidence" value="ECO:0007669"/>
    <property type="project" value="TreeGrafter"/>
</dbReference>
<dbReference type="InterPro" id="IPR050352">
    <property type="entry name" value="ABCG_transporters"/>
</dbReference>
<dbReference type="PROSITE" id="PS50893">
    <property type="entry name" value="ABC_TRANSPORTER_2"/>
    <property type="match status" value="2"/>
</dbReference>
<keyword evidence="4 9" id="KW-0812">Transmembrane</keyword>
<dbReference type="SMART" id="SM00382">
    <property type="entry name" value="AAA"/>
    <property type="match status" value="2"/>
</dbReference>